<keyword evidence="1" id="KW-0808">Transferase</keyword>
<evidence type="ECO:0000313" key="2">
    <source>
        <dbReference type="Proteomes" id="UP000055048"/>
    </source>
</evidence>
<protein>
    <submittedName>
        <fullName evidence="1">Glutamyl-tRNA(Gln) amidotransferase subunit C, mitochondrial</fullName>
    </submittedName>
</protein>
<name>A0A0V0TC39_9BILA</name>
<dbReference type="Proteomes" id="UP000055048">
    <property type="component" value="Unassembled WGS sequence"/>
</dbReference>
<dbReference type="InterPro" id="IPR003837">
    <property type="entry name" value="GatC"/>
</dbReference>
<dbReference type="PANTHER" id="PTHR15004:SF0">
    <property type="entry name" value="GLUTAMYL-TRNA(GLN) AMIDOTRANSFERASE SUBUNIT C, MITOCHONDRIAL"/>
    <property type="match status" value="1"/>
</dbReference>
<organism evidence="1 2">
    <name type="scientific">Trichinella murrelli</name>
    <dbReference type="NCBI Taxonomy" id="144512"/>
    <lineage>
        <taxon>Eukaryota</taxon>
        <taxon>Metazoa</taxon>
        <taxon>Ecdysozoa</taxon>
        <taxon>Nematoda</taxon>
        <taxon>Enoplea</taxon>
        <taxon>Dorylaimia</taxon>
        <taxon>Trichinellida</taxon>
        <taxon>Trichinellidae</taxon>
        <taxon>Trichinella</taxon>
    </lineage>
</organism>
<dbReference type="InterPro" id="IPR036113">
    <property type="entry name" value="Asp/Glu-ADT_sf_sub_c"/>
</dbReference>
<gene>
    <name evidence="1" type="ORF">T05_3763</name>
</gene>
<keyword evidence="2" id="KW-1185">Reference proteome</keyword>
<dbReference type="Pfam" id="PF02686">
    <property type="entry name" value="GatC"/>
    <property type="match status" value="1"/>
</dbReference>
<accession>A0A0V0TC39</accession>
<dbReference type="GO" id="GO:0006450">
    <property type="term" value="P:regulation of translational fidelity"/>
    <property type="evidence" value="ECO:0007669"/>
    <property type="project" value="InterPro"/>
</dbReference>
<reference evidence="1 2" key="1">
    <citation type="submission" date="2015-01" db="EMBL/GenBank/DDBJ databases">
        <title>Evolution of Trichinella species and genotypes.</title>
        <authorList>
            <person name="Korhonen P.K."/>
            <person name="Edoardo P."/>
            <person name="Giuseppe L.R."/>
            <person name="Gasser R.B."/>
        </authorList>
    </citation>
    <scope>NUCLEOTIDE SEQUENCE [LARGE SCALE GENOMIC DNA]</scope>
    <source>
        <strain evidence="1">ISS417</strain>
    </source>
</reference>
<comment type="caution">
    <text evidence="1">The sequence shown here is derived from an EMBL/GenBank/DDBJ whole genome shotgun (WGS) entry which is preliminary data.</text>
</comment>
<evidence type="ECO:0000313" key="1">
    <source>
        <dbReference type="EMBL" id="KRX36575.1"/>
    </source>
</evidence>
<dbReference type="GO" id="GO:0016740">
    <property type="term" value="F:transferase activity"/>
    <property type="evidence" value="ECO:0007669"/>
    <property type="project" value="UniProtKB-KW"/>
</dbReference>
<dbReference type="PANTHER" id="PTHR15004">
    <property type="entry name" value="GLUTAMYL-TRNA(GLN) AMIDOTRANSFERASE SUBUNIT C, MITOCHONDRIAL"/>
    <property type="match status" value="1"/>
</dbReference>
<dbReference type="GO" id="GO:0070681">
    <property type="term" value="P:glutaminyl-tRNAGln biosynthesis via transamidation"/>
    <property type="evidence" value="ECO:0007669"/>
    <property type="project" value="TreeGrafter"/>
</dbReference>
<dbReference type="SUPFAM" id="SSF141000">
    <property type="entry name" value="Glu-tRNAGln amidotransferase C subunit"/>
    <property type="match status" value="1"/>
</dbReference>
<proteinExistence type="predicted"/>
<sequence length="172" mass="20095">MSKYYSCDKSVVEEISDMRMHQLCRLFQNTKAVMNLLSYRRTFFHDDEPSQFPLCSDASMFDDVNIEMPSTEERELSEELVNLLEKQSHVRLNDKTAVNNFRNAIKYAQKTKHIDTNNIQPMQALFARMHLHLRNDDKENFLGCRNEETLLNASKTSNGYFISPLANMTSEK</sequence>
<dbReference type="EMBL" id="JYDJ01000355">
    <property type="protein sequence ID" value="KRX36575.1"/>
    <property type="molecule type" value="Genomic_DNA"/>
</dbReference>
<dbReference type="AlphaFoldDB" id="A0A0V0TC39"/>